<feature type="chain" id="PRO_5040790382" evidence="6">
    <location>
        <begin position="22"/>
        <end position="189"/>
    </location>
</feature>
<dbReference type="InterPro" id="IPR036737">
    <property type="entry name" value="OmpA-like_sf"/>
</dbReference>
<dbReference type="PROSITE" id="PS01068">
    <property type="entry name" value="OMPA_1"/>
    <property type="match status" value="1"/>
</dbReference>
<comment type="caution">
    <text evidence="8">The sequence shown here is derived from an EMBL/GenBank/DDBJ whole genome shotgun (WGS) entry which is preliminary data.</text>
</comment>
<sequence>MRIALPLAALMLALAAPPAGAQAPTADPLADSIVRNLTRGIRVPGQVGDTVTAPITPLDSSGPVQAATTAPPDRPAVSLMVTFATGSATLTPQAEAVLTSLARAFKAPELARSRFRIEGHTDTVGGTTLNQSLSERRAVAVRDYLVRRQGITAGRLETVGFGETMLLVPTPDGAAEVRNRRVQVINLGD</sequence>
<dbReference type="InterPro" id="IPR006690">
    <property type="entry name" value="OMPA-like_CS"/>
</dbReference>
<evidence type="ECO:0000313" key="8">
    <source>
        <dbReference type="EMBL" id="MBR0673148.1"/>
    </source>
</evidence>
<reference evidence="8" key="1">
    <citation type="submission" date="2020-01" db="EMBL/GenBank/DDBJ databases">
        <authorList>
            <person name="Rat A."/>
        </authorList>
    </citation>
    <scope>NUCLEOTIDE SEQUENCE</scope>
    <source>
        <strain evidence="8">LMG 31231</strain>
    </source>
</reference>
<dbReference type="PROSITE" id="PS51123">
    <property type="entry name" value="OMPA_2"/>
    <property type="match status" value="1"/>
</dbReference>
<dbReference type="Pfam" id="PF00691">
    <property type="entry name" value="OmpA"/>
    <property type="match status" value="1"/>
</dbReference>
<dbReference type="GO" id="GO:0009279">
    <property type="term" value="C:cell outer membrane"/>
    <property type="evidence" value="ECO:0007669"/>
    <property type="project" value="UniProtKB-SubCell"/>
</dbReference>
<dbReference type="RefSeq" id="WP_211863560.1">
    <property type="nucleotide sequence ID" value="NZ_JAAEDM010000060.1"/>
</dbReference>
<keyword evidence="2 4" id="KW-0472">Membrane</keyword>
<dbReference type="SUPFAM" id="SSF103088">
    <property type="entry name" value="OmpA-like"/>
    <property type="match status" value="1"/>
</dbReference>
<evidence type="ECO:0000313" key="9">
    <source>
        <dbReference type="Proteomes" id="UP001138751"/>
    </source>
</evidence>
<proteinExistence type="predicted"/>
<name>A0A9X9X169_9PROT</name>
<organism evidence="8 9">
    <name type="scientific">Neoroseomonas soli</name>
    <dbReference type="NCBI Taxonomy" id="1081025"/>
    <lineage>
        <taxon>Bacteria</taxon>
        <taxon>Pseudomonadati</taxon>
        <taxon>Pseudomonadota</taxon>
        <taxon>Alphaproteobacteria</taxon>
        <taxon>Acetobacterales</taxon>
        <taxon>Acetobacteraceae</taxon>
        <taxon>Neoroseomonas</taxon>
    </lineage>
</organism>
<comment type="subcellular location">
    <subcellularLocation>
        <location evidence="1">Cell outer membrane</location>
    </subcellularLocation>
</comment>
<dbReference type="Proteomes" id="UP001138751">
    <property type="component" value="Unassembled WGS sequence"/>
</dbReference>
<evidence type="ECO:0000256" key="1">
    <source>
        <dbReference type="ARBA" id="ARBA00004442"/>
    </source>
</evidence>
<dbReference type="AlphaFoldDB" id="A0A9X9X169"/>
<evidence type="ECO:0000256" key="3">
    <source>
        <dbReference type="ARBA" id="ARBA00023237"/>
    </source>
</evidence>
<evidence type="ECO:0000256" key="5">
    <source>
        <dbReference type="SAM" id="MobiDB-lite"/>
    </source>
</evidence>
<feature type="compositionally biased region" description="Polar residues" evidence="5">
    <location>
        <begin position="58"/>
        <end position="68"/>
    </location>
</feature>
<feature type="region of interest" description="Disordered" evidence="5">
    <location>
        <begin position="52"/>
        <end position="71"/>
    </location>
</feature>
<reference evidence="8" key="2">
    <citation type="journal article" date="2021" name="Syst. Appl. Microbiol.">
        <title>Roseomonas hellenica sp. nov., isolated from roots of wild-growing Alkanna tinctoria.</title>
        <authorList>
            <person name="Rat A."/>
            <person name="Naranjo H.D."/>
            <person name="Lebbe L."/>
            <person name="Cnockaert M."/>
            <person name="Krigas N."/>
            <person name="Grigoriadou K."/>
            <person name="Maloupa E."/>
            <person name="Willems A."/>
        </authorList>
    </citation>
    <scope>NUCLEOTIDE SEQUENCE</scope>
    <source>
        <strain evidence="8">LMG 31231</strain>
    </source>
</reference>
<keyword evidence="6" id="KW-0732">Signal</keyword>
<dbReference type="CDD" id="cd07185">
    <property type="entry name" value="OmpA_C-like"/>
    <property type="match status" value="1"/>
</dbReference>
<dbReference type="Gene3D" id="3.30.1330.60">
    <property type="entry name" value="OmpA-like domain"/>
    <property type="match status" value="1"/>
</dbReference>
<evidence type="ECO:0000256" key="4">
    <source>
        <dbReference type="PROSITE-ProRule" id="PRU00473"/>
    </source>
</evidence>
<keyword evidence="3" id="KW-0998">Cell outer membrane</keyword>
<feature type="domain" description="OmpA-like" evidence="7">
    <location>
        <begin position="70"/>
        <end position="189"/>
    </location>
</feature>
<dbReference type="PRINTS" id="PR01021">
    <property type="entry name" value="OMPADOMAIN"/>
</dbReference>
<dbReference type="PANTHER" id="PTHR30329:SF21">
    <property type="entry name" value="LIPOPROTEIN YIAD-RELATED"/>
    <property type="match status" value="1"/>
</dbReference>
<gene>
    <name evidence="8" type="ORF">GXW76_18375</name>
</gene>
<feature type="signal peptide" evidence="6">
    <location>
        <begin position="1"/>
        <end position="21"/>
    </location>
</feature>
<dbReference type="InterPro" id="IPR050330">
    <property type="entry name" value="Bact_OuterMem_StrucFunc"/>
</dbReference>
<keyword evidence="9" id="KW-1185">Reference proteome</keyword>
<protein>
    <submittedName>
        <fullName evidence="8">OmpA family protein</fullName>
    </submittedName>
</protein>
<dbReference type="EMBL" id="JAAEDM010000060">
    <property type="protein sequence ID" value="MBR0673148.1"/>
    <property type="molecule type" value="Genomic_DNA"/>
</dbReference>
<dbReference type="PANTHER" id="PTHR30329">
    <property type="entry name" value="STATOR ELEMENT OF FLAGELLAR MOTOR COMPLEX"/>
    <property type="match status" value="1"/>
</dbReference>
<evidence type="ECO:0000256" key="2">
    <source>
        <dbReference type="ARBA" id="ARBA00023136"/>
    </source>
</evidence>
<evidence type="ECO:0000259" key="7">
    <source>
        <dbReference type="PROSITE" id="PS51123"/>
    </source>
</evidence>
<dbReference type="InterPro" id="IPR006665">
    <property type="entry name" value="OmpA-like"/>
</dbReference>
<dbReference type="InterPro" id="IPR006664">
    <property type="entry name" value="OMP_bac"/>
</dbReference>
<accession>A0A9X9X169</accession>
<evidence type="ECO:0000256" key="6">
    <source>
        <dbReference type="SAM" id="SignalP"/>
    </source>
</evidence>